<dbReference type="AlphaFoldDB" id="A0A0C3F2G8"/>
<proteinExistence type="predicted"/>
<keyword evidence="1" id="KW-0472">Membrane</keyword>
<evidence type="ECO:0000313" key="2">
    <source>
        <dbReference type="EMBL" id="KIM74269.1"/>
    </source>
</evidence>
<dbReference type="EMBL" id="KN833064">
    <property type="protein sequence ID" value="KIM74269.1"/>
    <property type="molecule type" value="Genomic_DNA"/>
</dbReference>
<keyword evidence="3" id="KW-1185">Reference proteome</keyword>
<feature type="transmembrane region" description="Helical" evidence="1">
    <location>
        <begin position="35"/>
        <end position="57"/>
    </location>
</feature>
<keyword evidence="1" id="KW-1133">Transmembrane helix</keyword>
<reference evidence="2 3" key="1">
    <citation type="submission" date="2014-04" db="EMBL/GenBank/DDBJ databases">
        <authorList>
            <consortium name="DOE Joint Genome Institute"/>
            <person name="Kuo A."/>
            <person name="Tarkka M."/>
            <person name="Buscot F."/>
            <person name="Kohler A."/>
            <person name="Nagy L.G."/>
            <person name="Floudas D."/>
            <person name="Copeland A."/>
            <person name="Barry K.W."/>
            <person name="Cichocki N."/>
            <person name="Veneault-Fourrey C."/>
            <person name="LaButti K."/>
            <person name="Lindquist E.A."/>
            <person name="Lipzen A."/>
            <person name="Lundell T."/>
            <person name="Morin E."/>
            <person name="Murat C."/>
            <person name="Sun H."/>
            <person name="Tunlid A."/>
            <person name="Henrissat B."/>
            <person name="Grigoriev I.V."/>
            <person name="Hibbett D.S."/>
            <person name="Martin F."/>
            <person name="Nordberg H.P."/>
            <person name="Cantor M.N."/>
            <person name="Hua S.X."/>
        </authorList>
    </citation>
    <scope>NUCLEOTIDE SEQUENCE [LARGE SCALE GENOMIC DNA]</scope>
    <source>
        <strain evidence="2 3">F 1598</strain>
    </source>
</reference>
<dbReference type="Proteomes" id="UP000054166">
    <property type="component" value="Unassembled WGS sequence"/>
</dbReference>
<protein>
    <submittedName>
        <fullName evidence="2">Uncharacterized protein</fullName>
    </submittedName>
</protein>
<dbReference type="HOGENOM" id="CLU_1533140_0_0_1"/>
<gene>
    <name evidence="2" type="ORF">PILCRDRAFT_828436</name>
</gene>
<sequence length="176" mass="18787">MRSREGVWGPKTQNQAGSLVLGLPSQTAMVGGRGWWWWCVPIDVVAVMRVAFAYLVYPPLSYLSVPSLLPSYPRALSFFLTLLTPASPASAATSARTHAGLAANAAATASRAAAVVVGHVRAVPPLLMLPPLCGCCCRCYCAYARPLASPWFVCARPALICLLFVAFTCKIKVSIF</sequence>
<evidence type="ECO:0000313" key="3">
    <source>
        <dbReference type="Proteomes" id="UP000054166"/>
    </source>
</evidence>
<name>A0A0C3F2G8_PILCF</name>
<dbReference type="InParanoid" id="A0A0C3F2G8"/>
<reference evidence="3" key="2">
    <citation type="submission" date="2015-01" db="EMBL/GenBank/DDBJ databases">
        <title>Evolutionary Origins and Diversification of the Mycorrhizal Mutualists.</title>
        <authorList>
            <consortium name="DOE Joint Genome Institute"/>
            <consortium name="Mycorrhizal Genomics Consortium"/>
            <person name="Kohler A."/>
            <person name="Kuo A."/>
            <person name="Nagy L.G."/>
            <person name="Floudas D."/>
            <person name="Copeland A."/>
            <person name="Barry K.W."/>
            <person name="Cichocki N."/>
            <person name="Veneault-Fourrey C."/>
            <person name="LaButti K."/>
            <person name="Lindquist E.A."/>
            <person name="Lipzen A."/>
            <person name="Lundell T."/>
            <person name="Morin E."/>
            <person name="Murat C."/>
            <person name="Riley R."/>
            <person name="Ohm R."/>
            <person name="Sun H."/>
            <person name="Tunlid A."/>
            <person name="Henrissat B."/>
            <person name="Grigoriev I.V."/>
            <person name="Hibbett D.S."/>
            <person name="Martin F."/>
        </authorList>
    </citation>
    <scope>NUCLEOTIDE SEQUENCE [LARGE SCALE GENOMIC DNA]</scope>
    <source>
        <strain evidence="3">F 1598</strain>
    </source>
</reference>
<evidence type="ECO:0000256" key="1">
    <source>
        <dbReference type="SAM" id="Phobius"/>
    </source>
</evidence>
<organism evidence="2 3">
    <name type="scientific">Piloderma croceum (strain F 1598)</name>
    <dbReference type="NCBI Taxonomy" id="765440"/>
    <lineage>
        <taxon>Eukaryota</taxon>
        <taxon>Fungi</taxon>
        <taxon>Dikarya</taxon>
        <taxon>Basidiomycota</taxon>
        <taxon>Agaricomycotina</taxon>
        <taxon>Agaricomycetes</taxon>
        <taxon>Agaricomycetidae</taxon>
        <taxon>Atheliales</taxon>
        <taxon>Atheliaceae</taxon>
        <taxon>Piloderma</taxon>
    </lineage>
</organism>
<keyword evidence="1" id="KW-0812">Transmembrane</keyword>
<accession>A0A0C3F2G8</accession>